<sequence length="208" mass="23714">MMKIKLFVPKAVAFRHYGKLLLACYIFVVCFFKSQSFSESNAVHISGGASVFYLETKSETASEYNAQLEISNNGSSNQPLNKLEDSFKNSKKGKLKLKVSFGKRKKRLNQDLRDKKSNMYAYPHMSGSKGKYAEGALGNYFWMGTLNDSQWFRFILALCVICFCAALLFVAKVLFSFFYSSFSLNKISILFCSRPPPFIVIKNEHKFL</sequence>
<evidence type="ECO:0000313" key="3">
    <source>
        <dbReference type="Proteomes" id="UP000830552"/>
    </source>
</evidence>
<evidence type="ECO:0000256" key="1">
    <source>
        <dbReference type="SAM" id="Phobius"/>
    </source>
</evidence>
<feature type="transmembrane region" description="Helical" evidence="1">
    <location>
        <begin position="151"/>
        <end position="179"/>
    </location>
</feature>
<evidence type="ECO:0000313" key="2">
    <source>
        <dbReference type="EMBL" id="UPQ77453.1"/>
    </source>
</evidence>
<keyword evidence="1" id="KW-0472">Membrane</keyword>
<protein>
    <submittedName>
        <fullName evidence="2">Uncharacterized protein</fullName>
    </submittedName>
</protein>
<keyword evidence="3" id="KW-1185">Reference proteome</keyword>
<dbReference type="Proteomes" id="UP000830552">
    <property type="component" value="Chromosome"/>
</dbReference>
<keyword evidence="1" id="KW-0812">Transmembrane</keyword>
<dbReference type="EMBL" id="CP096203">
    <property type="protein sequence ID" value="UPQ77453.1"/>
    <property type="molecule type" value="Genomic_DNA"/>
</dbReference>
<dbReference type="RefSeq" id="WP_248394787.1">
    <property type="nucleotide sequence ID" value="NZ_CP096203.1"/>
</dbReference>
<name>A0ABY4KCF9_9FLAO</name>
<proteinExistence type="predicted"/>
<accession>A0ABY4KCF9</accession>
<organism evidence="2 3">
    <name type="scientific">Chryseobacterium nepalense</name>
    <dbReference type="NCBI Taxonomy" id="1854498"/>
    <lineage>
        <taxon>Bacteria</taxon>
        <taxon>Pseudomonadati</taxon>
        <taxon>Bacteroidota</taxon>
        <taxon>Flavobacteriia</taxon>
        <taxon>Flavobacteriales</taxon>
        <taxon>Weeksellaceae</taxon>
        <taxon>Chryseobacterium group</taxon>
        <taxon>Chryseobacterium</taxon>
    </lineage>
</organism>
<reference evidence="2" key="1">
    <citation type="submission" date="2022-04" db="EMBL/GenBank/DDBJ databases">
        <title>Evolutionary, genomic, and biogeographic characterization of Chryseobacterium nepalense represented by a plastic-degrading bacterium AC3.</title>
        <authorList>
            <person name="Yin Z."/>
            <person name="Liu X."/>
            <person name="Wang D."/>
            <person name="Xie Z."/>
        </authorList>
    </citation>
    <scope>NUCLEOTIDE SEQUENCE</scope>
    <source>
        <strain evidence="2">AC3</strain>
    </source>
</reference>
<keyword evidence="1" id="KW-1133">Transmembrane helix</keyword>
<gene>
    <name evidence="2" type="ORF">M0D58_07935</name>
</gene>